<evidence type="ECO:0000313" key="3">
    <source>
        <dbReference type="Proteomes" id="UP001295444"/>
    </source>
</evidence>
<keyword evidence="3" id="KW-1185">Reference proteome</keyword>
<accession>A0AAD1W155</accession>
<keyword evidence="1" id="KW-0472">Membrane</keyword>
<gene>
    <name evidence="2" type="ORF">PECUL_23A054941</name>
</gene>
<feature type="transmembrane region" description="Helical" evidence="1">
    <location>
        <begin position="145"/>
        <end position="162"/>
    </location>
</feature>
<keyword evidence="1" id="KW-0812">Transmembrane</keyword>
<sequence length="197" mass="22507">MIHYDTGNPCSGEKERHTERNDILWVLLSASEDNMKNPPMLLACFEDVLMECLGEEDQTFSCTYGSMCNIQSTNVGNRKETHTVDVECDVKITNCSVTDNRIYTCVQEEPLRRIQNSSFTFIVTDCPDLNTEVPKRNHTPEMICYFILSLSILSMFVIYHCLTKKFNQPSAYILSPTQKKNMALINSEMKPGKVEIV</sequence>
<evidence type="ECO:0000256" key="1">
    <source>
        <dbReference type="SAM" id="Phobius"/>
    </source>
</evidence>
<protein>
    <submittedName>
        <fullName evidence="2">Uncharacterized protein</fullName>
    </submittedName>
</protein>
<dbReference type="Proteomes" id="UP001295444">
    <property type="component" value="Chromosome 04"/>
</dbReference>
<name>A0AAD1W155_PELCU</name>
<organism evidence="2 3">
    <name type="scientific">Pelobates cultripes</name>
    <name type="common">Western spadefoot toad</name>
    <dbReference type="NCBI Taxonomy" id="61616"/>
    <lineage>
        <taxon>Eukaryota</taxon>
        <taxon>Metazoa</taxon>
        <taxon>Chordata</taxon>
        <taxon>Craniata</taxon>
        <taxon>Vertebrata</taxon>
        <taxon>Euteleostomi</taxon>
        <taxon>Amphibia</taxon>
        <taxon>Batrachia</taxon>
        <taxon>Anura</taxon>
        <taxon>Pelobatoidea</taxon>
        <taxon>Pelobatidae</taxon>
        <taxon>Pelobates</taxon>
    </lineage>
</organism>
<reference evidence="2" key="1">
    <citation type="submission" date="2022-03" db="EMBL/GenBank/DDBJ databases">
        <authorList>
            <person name="Alioto T."/>
            <person name="Alioto T."/>
            <person name="Gomez Garrido J."/>
        </authorList>
    </citation>
    <scope>NUCLEOTIDE SEQUENCE</scope>
</reference>
<proteinExistence type="predicted"/>
<evidence type="ECO:0000313" key="2">
    <source>
        <dbReference type="EMBL" id="CAH2284387.1"/>
    </source>
</evidence>
<dbReference type="EMBL" id="OW240915">
    <property type="protein sequence ID" value="CAH2284387.1"/>
    <property type="molecule type" value="Genomic_DNA"/>
</dbReference>
<dbReference type="AlphaFoldDB" id="A0AAD1W155"/>
<keyword evidence="1" id="KW-1133">Transmembrane helix</keyword>